<evidence type="ECO:0000313" key="2">
    <source>
        <dbReference type="Proteomes" id="UP001516400"/>
    </source>
</evidence>
<reference evidence="1 2" key="1">
    <citation type="journal article" date="2021" name="BMC Biol.">
        <title>Horizontally acquired antibacterial genes associated with adaptive radiation of ladybird beetles.</title>
        <authorList>
            <person name="Li H.S."/>
            <person name="Tang X.F."/>
            <person name="Huang Y.H."/>
            <person name="Xu Z.Y."/>
            <person name="Chen M.L."/>
            <person name="Du X.Y."/>
            <person name="Qiu B.Y."/>
            <person name="Chen P.T."/>
            <person name="Zhang W."/>
            <person name="Slipinski A."/>
            <person name="Escalona H.E."/>
            <person name="Waterhouse R.M."/>
            <person name="Zwick A."/>
            <person name="Pang H."/>
        </authorList>
    </citation>
    <scope>NUCLEOTIDE SEQUENCE [LARGE SCALE GENOMIC DNA]</scope>
    <source>
        <strain evidence="1">SYSU2018</strain>
    </source>
</reference>
<dbReference type="InterPro" id="IPR036691">
    <property type="entry name" value="Endo/exonu/phosph_ase_sf"/>
</dbReference>
<dbReference type="SUPFAM" id="SSF56219">
    <property type="entry name" value="DNase I-like"/>
    <property type="match status" value="1"/>
</dbReference>
<dbReference type="Proteomes" id="UP001516400">
    <property type="component" value="Unassembled WGS sequence"/>
</dbReference>
<dbReference type="Gene3D" id="3.60.10.10">
    <property type="entry name" value="Endonuclease/exonuclease/phosphatase"/>
    <property type="match status" value="1"/>
</dbReference>
<gene>
    <name evidence="1" type="ORF">HHI36_004799</name>
</gene>
<sequence length="286" mass="33248">MSKKPIINNFLEQNDIHCAMFVEAKIKEEQDIRYRDWSILKKIGNVIQNTRAGSLVKCHPGLNMGKANAPRINNPLNEVLHFTIPFRKDKLHIFLIYVHSTSIIEESVFTQAALYKYAIIIGDFNVDKRKKNQINNFLKNKMFTKIETPPTFIMDNNPDSTPHLILHTTNLAKNITKVDVLPDLGSDHLALLIEFDLEEEPKEDPKRVTLNFRKCRMDKVNEDMIKFIGQGGNQAINEDHISRLNNTLAENIRRNCPTTTQRFFPNELPVFIVSIIKNKRKMYREY</sequence>
<evidence type="ECO:0000313" key="1">
    <source>
        <dbReference type="EMBL" id="KAL3281592.1"/>
    </source>
</evidence>
<comment type="caution">
    <text evidence="1">The sequence shown here is derived from an EMBL/GenBank/DDBJ whole genome shotgun (WGS) entry which is preliminary data.</text>
</comment>
<evidence type="ECO:0008006" key="3">
    <source>
        <dbReference type="Google" id="ProtNLM"/>
    </source>
</evidence>
<keyword evidence="2" id="KW-1185">Reference proteome</keyword>
<accession>A0ABD2NT27</accession>
<dbReference type="AlphaFoldDB" id="A0ABD2NT27"/>
<organism evidence="1 2">
    <name type="scientific">Cryptolaemus montrouzieri</name>
    <dbReference type="NCBI Taxonomy" id="559131"/>
    <lineage>
        <taxon>Eukaryota</taxon>
        <taxon>Metazoa</taxon>
        <taxon>Ecdysozoa</taxon>
        <taxon>Arthropoda</taxon>
        <taxon>Hexapoda</taxon>
        <taxon>Insecta</taxon>
        <taxon>Pterygota</taxon>
        <taxon>Neoptera</taxon>
        <taxon>Endopterygota</taxon>
        <taxon>Coleoptera</taxon>
        <taxon>Polyphaga</taxon>
        <taxon>Cucujiformia</taxon>
        <taxon>Coccinelloidea</taxon>
        <taxon>Coccinellidae</taxon>
        <taxon>Scymninae</taxon>
        <taxon>Scymnini</taxon>
        <taxon>Cryptolaemus</taxon>
    </lineage>
</organism>
<proteinExistence type="predicted"/>
<name>A0ABD2NT27_9CUCU</name>
<dbReference type="EMBL" id="JABFTP020000144">
    <property type="protein sequence ID" value="KAL3281592.1"/>
    <property type="molecule type" value="Genomic_DNA"/>
</dbReference>
<protein>
    <recommendedName>
        <fullName evidence="3">Endonuclease/exonuclease/phosphatase domain-containing protein</fullName>
    </recommendedName>
</protein>